<dbReference type="InterPro" id="IPR001128">
    <property type="entry name" value="Cyt_P450"/>
</dbReference>
<keyword evidence="2" id="KW-0349">Heme</keyword>
<reference evidence="4" key="1">
    <citation type="journal article" date="2019" name="Int. J. Syst. Evol. Microbiol.">
        <title>The Global Catalogue of Microorganisms (GCM) 10K type strain sequencing project: providing services to taxonomists for standard genome sequencing and annotation.</title>
        <authorList>
            <consortium name="The Broad Institute Genomics Platform"/>
            <consortium name="The Broad Institute Genome Sequencing Center for Infectious Disease"/>
            <person name="Wu L."/>
            <person name="Ma J."/>
        </authorList>
    </citation>
    <scope>NUCLEOTIDE SEQUENCE [LARGE SCALE GENOMIC DNA]</scope>
    <source>
        <strain evidence="4">CGMCC 4.7382</strain>
    </source>
</reference>
<dbReference type="PANTHER" id="PTHR46696">
    <property type="entry name" value="P450, PUTATIVE (EUROFUNG)-RELATED"/>
    <property type="match status" value="1"/>
</dbReference>
<dbReference type="PROSITE" id="PS00086">
    <property type="entry name" value="CYTOCHROME_P450"/>
    <property type="match status" value="1"/>
</dbReference>
<keyword evidence="2" id="KW-0479">Metal-binding</keyword>
<dbReference type="Pfam" id="PF00067">
    <property type="entry name" value="p450"/>
    <property type="match status" value="1"/>
</dbReference>
<dbReference type="Proteomes" id="UP001596540">
    <property type="component" value="Unassembled WGS sequence"/>
</dbReference>
<dbReference type="RefSeq" id="WP_379873519.1">
    <property type="nucleotide sequence ID" value="NZ_JBHTBH010000014.1"/>
</dbReference>
<protein>
    <submittedName>
        <fullName evidence="3">Cytochrome P450</fullName>
    </submittedName>
</protein>
<name>A0ABW2KNA3_9ACTN</name>
<keyword evidence="2" id="KW-0503">Monooxygenase</keyword>
<dbReference type="Gene3D" id="1.10.630.10">
    <property type="entry name" value="Cytochrome P450"/>
    <property type="match status" value="1"/>
</dbReference>
<accession>A0ABW2KNA3</accession>
<gene>
    <name evidence="3" type="ORF">ACFQRF_24400</name>
</gene>
<comment type="caution">
    <text evidence="3">The sequence shown here is derived from an EMBL/GenBank/DDBJ whole genome shotgun (WGS) entry which is preliminary data.</text>
</comment>
<evidence type="ECO:0000313" key="4">
    <source>
        <dbReference type="Proteomes" id="UP001596540"/>
    </source>
</evidence>
<keyword evidence="2" id="KW-0560">Oxidoreductase</keyword>
<comment type="similarity">
    <text evidence="1 2">Belongs to the cytochrome P450 family.</text>
</comment>
<keyword evidence="2" id="KW-0408">Iron</keyword>
<keyword evidence="4" id="KW-1185">Reference proteome</keyword>
<evidence type="ECO:0000313" key="3">
    <source>
        <dbReference type="EMBL" id="MFC7330880.1"/>
    </source>
</evidence>
<organism evidence="3 4">
    <name type="scientific">Marinactinospora rubrisoli</name>
    <dbReference type="NCBI Taxonomy" id="2715399"/>
    <lineage>
        <taxon>Bacteria</taxon>
        <taxon>Bacillati</taxon>
        <taxon>Actinomycetota</taxon>
        <taxon>Actinomycetes</taxon>
        <taxon>Streptosporangiales</taxon>
        <taxon>Nocardiopsidaceae</taxon>
        <taxon>Marinactinospora</taxon>
    </lineage>
</organism>
<dbReference type="PRINTS" id="PR00359">
    <property type="entry name" value="BP450"/>
</dbReference>
<dbReference type="EMBL" id="JBHTBH010000014">
    <property type="protein sequence ID" value="MFC7330880.1"/>
    <property type="molecule type" value="Genomic_DNA"/>
</dbReference>
<evidence type="ECO:0000256" key="2">
    <source>
        <dbReference type="RuleBase" id="RU000461"/>
    </source>
</evidence>
<dbReference type="InterPro" id="IPR017972">
    <property type="entry name" value="Cyt_P450_CS"/>
</dbReference>
<dbReference type="SUPFAM" id="SSF48264">
    <property type="entry name" value="Cytochrome P450"/>
    <property type="match status" value="1"/>
</dbReference>
<proteinExistence type="inferred from homology"/>
<dbReference type="InterPro" id="IPR002397">
    <property type="entry name" value="Cyt_P450_B"/>
</dbReference>
<dbReference type="PANTHER" id="PTHR46696:SF1">
    <property type="entry name" value="CYTOCHROME P450 YJIB-RELATED"/>
    <property type="match status" value="1"/>
</dbReference>
<sequence length="422" mass="46508">MTLHPSDGAHAPVSLVDEELVRDPFTAYARVRESGTLVRGLIPGADPVWLVTRYDDVRLVLTDPRFVSDVTAVPGQAVPDVVEQIRAATGIAPEYLDHLRRGLGDVDGADHTRLRRLVSRAFTARRVAELRPRVEEIAERLLDRLPEAAENGVVDLLRHFAYPLPIAVICELVGIPEQDRGRWREWSAALAAGLGPGMEPALRGLADHTRELIGRRRAEPADDLITELVRVHDEDGDRLDETELVTMVISLVLAGHETTAHLIANGTAALLTHPGQLAALRRNPELTPRAVHELMRWCGPVLATRMRYPTEDVRIADTLVRRGEPVLPVLAGGNRDPRAYQDPDRLDITRDPGGRRETHLGFGQGRHYCLGAALARQEAEVAFTALLRRFPGLRLAVTADDLRHGPNPGAWHLASVPVRLQG</sequence>
<evidence type="ECO:0000256" key="1">
    <source>
        <dbReference type="ARBA" id="ARBA00010617"/>
    </source>
</evidence>
<dbReference type="CDD" id="cd11029">
    <property type="entry name" value="CYP107-like"/>
    <property type="match status" value="1"/>
</dbReference>
<dbReference type="InterPro" id="IPR036396">
    <property type="entry name" value="Cyt_P450_sf"/>
</dbReference>